<protein>
    <submittedName>
        <fullName evidence="1">Uncharacterized protein</fullName>
    </submittedName>
</protein>
<gene>
    <name evidence="1" type="ORF">A5635_16555</name>
</gene>
<dbReference type="AlphaFoldDB" id="A0A1A3NSG7"/>
<comment type="caution">
    <text evidence="1">The sequence shown here is derived from an EMBL/GenBank/DDBJ whole genome shotgun (WGS) entry which is preliminary data.</text>
</comment>
<proteinExistence type="predicted"/>
<dbReference type="EMBL" id="LZLR01000055">
    <property type="protein sequence ID" value="OBK24973.1"/>
    <property type="molecule type" value="Genomic_DNA"/>
</dbReference>
<evidence type="ECO:0000313" key="1">
    <source>
        <dbReference type="EMBL" id="OBK24973.1"/>
    </source>
</evidence>
<name>A0A1A3NSG7_MYCAS</name>
<reference evidence="1 2" key="1">
    <citation type="submission" date="2016-06" db="EMBL/GenBank/DDBJ databases">
        <authorList>
            <person name="Kjaerup R.B."/>
            <person name="Dalgaard T.S."/>
            <person name="Juul-Madsen H.R."/>
        </authorList>
    </citation>
    <scope>NUCLEOTIDE SEQUENCE [LARGE SCALE GENOMIC DNA]</scope>
    <source>
        <strain evidence="1 2">1245335.1</strain>
    </source>
</reference>
<evidence type="ECO:0000313" key="2">
    <source>
        <dbReference type="Proteomes" id="UP000093819"/>
    </source>
</evidence>
<organism evidence="1 2">
    <name type="scientific">Mycobacterium asiaticum</name>
    <dbReference type="NCBI Taxonomy" id="1790"/>
    <lineage>
        <taxon>Bacteria</taxon>
        <taxon>Bacillati</taxon>
        <taxon>Actinomycetota</taxon>
        <taxon>Actinomycetes</taxon>
        <taxon>Mycobacteriales</taxon>
        <taxon>Mycobacteriaceae</taxon>
        <taxon>Mycobacterium</taxon>
    </lineage>
</organism>
<dbReference type="Proteomes" id="UP000093819">
    <property type="component" value="Unassembled WGS sequence"/>
</dbReference>
<accession>A0A1A3NSG7</accession>
<dbReference type="OrthoDB" id="3831210at2"/>
<sequence length="92" mass="10040">MMAENKTRRETSQRDAVDKIRAGQTFAINLPVVGKVAVPRPEQLAYYGGLAALAAFELIDWPVALVIATGHVLASNHRNQLLEELGEALEDV</sequence>
<dbReference type="RefSeq" id="WP_065034491.1">
    <property type="nucleotide sequence ID" value="NZ_LZLR01000055.1"/>
</dbReference>